<evidence type="ECO:0000313" key="1">
    <source>
        <dbReference type="EMBL" id="MBK1868208.1"/>
    </source>
</evidence>
<reference evidence="1" key="1">
    <citation type="submission" date="2021-01" db="EMBL/GenBank/DDBJ databases">
        <authorList>
            <person name="Sun Q."/>
        </authorList>
    </citation>
    <scope>NUCLEOTIDE SEQUENCE</scope>
    <source>
        <strain evidence="1">YIM B02566</strain>
    </source>
</reference>
<sequence length="522" mass="58168">MKIKGHFDRRGFLQLSALLGSGIVLSPRLSFAAEGDLLRIRGEGDIQKFDPAYEIGGLEDITNRCVLTSLVRLSDMRKGNTITPWAAEKIEQTSPTSIAFTLIPGLKWTGGFGALTPEDVKFSFERIANPANESPWKYQFEKLDHVEVKDERSGIIHLKEPYQPIWLASLPYYGGHIVCKAAVEKVGGKYTTEIPAQCGPYVLEKWEPKQKVVLKANPDWPGPKPDFPAIEISIVDDDEAAQLAYEAKAFDYCRVAVAAAKPLREKPLPETVLIEAQSTRYVWLTINIDNPKLKDPKVRQALQYAFDGDQVIAGTYDGLVPRSTGVVQPGTPFTRARNIIDKPDYERAKALLAEAGASDLKVNLATLNDSRYMTACQIIQATMAQAGITVDIQPFDEGAYWVLGDKTQGDGYKNLDMVLMAFAGGIDPSENTVWFRPDQIGVYNWSAFNSPEYEELYNKALSEGDQAKRKEMYNRMEDLMEESGGFIFICHEPFVAVHRNTIEPEILADGYPNPVGFKKQKA</sequence>
<gene>
    <name evidence="1" type="ORF">JHL16_17785</name>
</gene>
<keyword evidence="2" id="KW-1185">Reference proteome</keyword>
<protein>
    <submittedName>
        <fullName evidence="1">Peptide ABC transporter substrate-binding protein</fullName>
    </submittedName>
</protein>
<name>A0ACC5R762_9HYPH</name>
<comment type="caution">
    <text evidence="1">The sequence shown here is derived from an EMBL/GenBank/DDBJ whole genome shotgun (WGS) entry which is preliminary data.</text>
</comment>
<dbReference type="EMBL" id="JAENHL010000007">
    <property type="protein sequence ID" value="MBK1868208.1"/>
    <property type="molecule type" value="Genomic_DNA"/>
</dbReference>
<proteinExistence type="predicted"/>
<evidence type="ECO:0000313" key="2">
    <source>
        <dbReference type="Proteomes" id="UP000616151"/>
    </source>
</evidence>
<dbReference type="Proteomes" id="UP000616151">
    <property type="component" value="Unassembled WGS sequence"/>
</dbReference>
<organism evidence="1 2">
    <name type="scientific">Taklimakanibacter albus</name>
    <dbReference type="NCBI Taxonomy" id="2800327"/>
    <lineage>
        <taxon>Bacteria</taxon>
        <taxon>Pseudomonadati</taxon>
        <taxon>Pseudomonadota</taxon>
        <taxon>Alphaproteobacteria</taxon>
        <taxon>Hyphomicrobiales</taxon>
        <taxon>Aestuariivirgaceae</taxon>
        <taxon>Taklimakanibacter</taxon>
    </lineage>
</organism>
<accession>A0ACC5R762</accession>